<keyword evidence="4" id="KW-1185">Reference proteome</keyword>
<organism evidence="1 3">
    <name type="scientific">Leptospira bourretii</name>
    <dbReference type="NCBI Taxonomy" id="2484962"/>
    <lineage>
        <taxon>Bacteria</taxon>
        <taxon>Pseudomonadati</taxon>
        <taxon>Spirochaetota</taxon>
        <taxon>Spirochaetia</taxon>
        <taxon>Leptospirales</taxon>
        <taxon>Leptospiraceae</taxon>
        <taxon>Leptospira</taxon>
    </lineage>
</organism>
<dbReference type="EMBL" id="RQFM01000010">
    <property type="protein sequence ID" value="TGK88535.1"/>
    <property type="molecule type" value="Genomic_DNA"/>
</dbReference>
<comment type="caution">
    <text evidence="1">The sequence shown here is derived from an EMBL/GenBank/DDBJ whole genome shotgun (WGS) entry which is preliminary data.</text>
</comment>
<evidence type="ECO:0000313" key="4">
    <source>
        <dbReference type="Proteomes" id="UP000297918"/>
    </source>
</evidence>
<dbReference type="RefSeq" id="WP_135747082.1">
    <property type="nucleotide sequence ID" value="NZ_RQFL01000031.1"/>
</dbReference>
<reference evidence="3 4" key="2">
    <citation type="journal article" date="2019" name="PLoS Negl. Trop. Dis.">
        <title>Revisiting the worldwide diversity of Leptospira species in the environment.</title>
        <authorList>
            <person name="Vincent A.T."/>
            <person name="Schiettekatte O."/>
            <person name="Bourhy P."/>
            <person name="Veyrier F.J."/>
            <person name="Picardeau M."/>
        </authorList>
    </citation>
    <scope>NUCLEOTIDE SEQUENCE [LARGE SCALE GENOMIC DNA]</scope>
    <source>
        <strain evidence="1 3">201800280</strain>
        <strain evidence="4">201800281</strain>
    </source>
</reference>
<name>A0A4R9IJ66_9LEPT</name>
<dbReference type="PANTHER" id="PTHR39550">
    <property type="entry name" value="SLL0658 PROTEIN"/>
    <property type="match status" value="1"/>
</dbReference>
<sequence length="158" mass="17767">MIIIADSSPLISLAIINKLQLLDDIFQEIIVPFSVYEEIVQTDKKFSSTLQEWAKPFIKKCNNIEAFNAYRLSLGKGESEAIVLSKEFKDSILLLDDKKARKVAKLENQKVIGTIGILITAKDKRLISEIKSSLMLLEEHDIHLSKALIQKALEIAGE</sequence>
<dbReference type="EMBL" id="RQFL01000031">
    <property type="protein sequence ID" value="TGK89181.1"/>
    <property type="molecule type" value="Genomic_DNA"/>
</dbReference>
<dbReference type="Proteomes" id="UP000297918">
    <property type="component" value="Unassembled WGS sequence"/>
</dbReference>
<dbReference type="Pfam" id="PF11848">
    <property type="entry name" value="DUF3368"/>
    <property type="match status" value="1"/>
</dbReference>
<reference evidence="2" key="1">
    <citation type="submission" date="2018-10" db="EMBL/GenBank/DDBJ databases">
        <authorList>
            <person name="Vincent A.T."/>
            <person name="Schiettekatte O."/>
            <person name="Bourhy P."/>
            <person name="Veyrier F.J."/>
            <person name="Picardeau M."/>
        </authorList>
    </citation>
    <scope>NUCLEOTIDE SEQUENCE</scope>
    <source>
        <strain evidence="2">201800281</strain>
    </source>
</reference>
<gene>
    <name evidence="1" type="ORF">EHQ23_06830</name>
    <name evidence="2" type="ORF">EHQ26_19355</name>
</gene>
<evidence type="ECO:0000313" key="3">
    <source>
        <dbReference type="Proteomes" id="UP000297394"/>
    </source>
</evidence>
<evidence type="ECO:0000313" key="2">
    <source>
        <dbReference type="EMBL" id="TGK89181.1"/>
    </source>
</evidence>
<evidence type="ECO:0000313" key="1">
    <source>
        <dbReference type="EMBL" id="TGK88535.1"/>
    </source>
</evidence>
<dbReference type="OrthoDB" id="9796404at2"/>
<dbReference type="AlphaFoldDB" id="A0A4R9IJ66"/>
<dbReference type="InterPro" id="IPR021799">
    <property type="entry name" value="PIN-like_prokaryotic"/>
</dbReference>
<accession>A0A4R9IJ66</accession>
<dbReference type="SUPFAM" id="SSF88723">
    <property type="entry name" value="PIN domain-like"/>
    <property type="match status" value="1"/>
</dbReference>
<dbReference type="Proteomes" id="UP000297394">
    <property type="component" value="Unassembled WGS sequence"/>
</dbReference>
<dbReference type="PANTHER" id="PTHR39550:SF1">
    <property type="entry name" value="SLL0658 PROTEIN"/>
    <property type="match status" value="1"/>
</dbReference>
<protein>
    <submittedName>
        <fullName evidence="1">DUF3368 domain-containing protein</fullName>
    </submittedName>
</protein>
<dbReference type="InterPro" id="IPR029060">
    <property type="entry name" value="PIN-like_dom_sf"/>
</dbReference>
<proteinExistence type="predicted"/>